<organism evidence="6 7">
    <name type="scientific">Planosporangium thailandense</name>
    <dbReference type="NCBI Taxonomy" id="765197"/>
    <lineage>
        <taxon>Bacteria</taxon>
        <taxon>Bacillati</taxon>
        <taxon>Actinomycetota</taxon>
        <taxon>Actinomycetes</taxon>
        <taxon>Micromonosporales</taxon>
        <taxon>Micromonosporaceae</taxon>
        <taxon>Planosporangium</taxon>
    </lineage>
</organism>
<evidence type="ECO:0000259" key="5">
    <source>
        <dbReference type="Pfam" id="PF02782"/>
    </source>
</evidence>
<dbReference type="Pfam" id="PF02782">
    <property type="entry name" value="FGGY_C"/>
    <property type="match status" value="1"/>
</dbReference>
<evidence type="ECO:0000256" key="2">
    <source>
        <dbReference type="ARBA" id="ARBA00022679"/>
    </source>
</evidence>
<dbReference type="Pfam" id="PF00370">
    <property type="entry name" value="FGGY_N"/>
    <property type="match status" value="2"/>
</dbReference>
<name>A0ABX0XTL0_9ACTN</name>
<sequence>MIYLGADIGTTRIKAIAYCDDHRRVLATASVQTPVHPTADGATHDPATIREQVLHCLREVVAQLPDRSDVAAICVASLGEEVVLVDEDGTPLGPTPTWYDSPGRAYAAAHPRATNPTYSLFLLRWFAERRAPLAAATVRFTDLGSYVTAALAGLGTELIMDQSHASRTGFFDLRSRRFDADDLSWAGGWADKAPRLVPSGTVVGSLAGPVARQLGLSGDIAVVSGAHDHFAAAFASGVRSAGDAMLSVGTSEAVFVLAPQVPDEAPASIDIGAFVDDRTWYVHRNVRGGQLFSHWRQLLNLPPEPAATWFEPETWPQPGSPVPLCLVDPDLSTATFANLPFTASPTDVMRALAEGLALNCRAMLAETETASGIQVRSLTVAGPAGDNDAWLRMRAAILGRHLRVVRTPEPTALGAAVLAQGAVRGEADVPVETIHVPPPDTDEAQRYYTGLLDAHGRARREPLTQLNRLPVREDQP</sequence>
<comment type="similarity">
    <text evidence="1">Belongs to the FGGY kinase family.</text>
</comment>
<evidence type="ECO:0000256" key="1">
    <source>
        <dbReference type="ARBA" id="ARBA00009156"/>
    </source>
</evidence>
<dbReference type="PANTHER" id="PTHR43095">
    <property type="entry name" value="SUGAR KINASE"/>
    <property type="match status" value="1"/>
</dbReference>
<dbReference type="GO" id="GO:0016301">
    <property type="term" value="F:kinase activity"/>
    <property type="evidence" value="ECO:0007669"/>
    <property type="project" value="UniProtKB-KW"/>
</dbReference>
<keyword evidence="7" id="KW-1185">Reference proteome</keyword>
<feature type="domain" description="Carbohydrate kinase FGGY C-terminal" evidence="5">
    <location>
        <begin position="333"/>
        <end position="419"/>
    </location>
</feature>
<feature type="domain" description="Carbohydrate kinase FGGY N-terminal" evidence="4">
    <location>
        <begin position="2"/>
        <end position="101"/>
    </location>
</feature>
<reference evidence="6 7" key="1">
    <citation type="submission" date="2020-03" db="EMBL/GenBank/DDBJ databases">
        <title>WGS of the type strain of Planosporangium spp.</title>
        <authorList>
            <person name="Thawai C."/>
        </authorList>
    </citation>
    <scope>NUCLEOTIDE SEQUENCE [LARGE SCALE GENOMIC DNA]</scope>
    <source>
        <strain evidence="6 7">TBRC 5610</strain>
    </source>
</reference>
<dbReference type="InterPro" id="IPR043129">
    <property type="entry name" value="ATPase_NBD"/>
</dbReference>
<dbReference type="PANTHER" id="PTHR43095:SF2">
    <property type="entry name" value="GLUCONOKINASE"/>
    <property type="match status" value="1"/>
</dbReference>
<evidence type="ECO:0000313" key="7">
    <source>
        <dbReference type="Proteomes" id="UP000722989"/>
    </source>
</evidence>
<dbReference type="RefSeq" id="WP_167924139.1">
    <property type="nucleotide sequence ID" value="NZ_JAATVY010000003.1"/>
</dbReference>
<dbReference type="SUPFAM" id="SSF53067">
    <property type="entry name" value="Actin-like ATPase domain"/>
    <property type="match status" value="2"/>
</dbReference>
<feature type="domain" description="Carbohydrate kinase FGGY N-terminal" evidence="4">
    <location>
        <begin position="115"/>
        <end position="234"/>
    </location>
</feature>
<gene>
    <name evidence="6" type="ORF">HC031_05795</name>
</gene>
<dbReference type="Proteomes" id="UP000722989">
    <property type="component" value="Unassembled WGS sequence"/>
</dbReference>
<protein>
    <submittedName>
        <fullName evidence="6">FGGY-family carbohydrate kinase</fullName>
    </submittedName>
</protein>
<accession>A0ABX0XTL0</accession>
<evidence type="ECO:0000256" key="3">
    <source>
        <dbReference type="ARBA" id="ARBA00022777"/>
    </source>
</evidence>
<keyword evidence="2" id="KW-0808">Transferase</keyword>
<dbReference type="CDD" id="cd07773">
    <property type="entry name" value="ASKHA_NBD_FGGY_FK"/>
    <property type="match status" value="1"/>
</dbReference>
<dbReference type="InterPro" id="IPR000577">
    <property type="entry name" value="Carb_kinase_FGGY"/>
</dbReference>
<dbReference type="EMBL" id="JAATVY010000003">
    <property type="protein sequence ID" value="NJC69232.1"/>
    <property type="molecule type" value="Genomic_DNA"/>
</dbReference>
<dbReference type="PIRSF" id="PIRSF000538">
    <property type="entry name" value="GlpK"/>
    <property type="match status" value="1"/>
</dbReference>
<evidence type="ECO:0000259" key="4">
    <source>
        <dbReference type="Pfam" id="PF00370"/>
    </source>
</evidence>
<dbReference type="InterPro" id="IPR018484">
    <property type="entry name" value="FGGY_N"/>
</dbReference>
<dbReference type="Gene3D" id="3.30.420.40">
    <property type="match status" value="2"/>
</dbReference>
<keyword evidence="3 6" id="KW-0418">Kinase</keyword>
<dbReference type="InterPro" id="IPR050406">
    <property type="entry name" value="FGGY_Carb_Kinase"/>
</dbReference>
<dbReference type="InterPro" id="IPR018485">
    <property type="entry name" value="FGGY_C"/>
</dbReference>
<comment type="caution">
    <text evidence="6">The sequence shown here is derived from an EMBL/GenBank/DDBJ whole genome shotgun (WGS) entry which is preliminary data.</text>
</comment>
<proteinExistence type="inferred from homology"/>
<evidence type="ECO:0000313" key="6">
    <source>
        <dbReference type="EMBL" id="NJC69232.1"/>
    </source>
</evidence>